<feature type="modified residue" description="N6-lipoyllysine" evidence="4">
    <location>
        <position position="118"/>
    </location>
</feature>
<dbReference type="GO" id="GO:0019464">
    <property type="term" value="P:glycine decarboxylation via glycine cleavage system"/>
    <property type="evidence" value="ECO:0007669"/>
    <property type="project" value="UniProtKB-UniRule"/>
</dbReference>
<evidence type="ECO:0000256" key="1">
    <source>
        <dbReference type="ARBA" id="ARBA00009249"/>
    </source>
</evidence>
<dbReference type="InterPro" id="IPR011053">
    <property type="entry name" value="Single_hybrid_motif"/>
</dbReference>
<dbReference type="PANTHER" id="PTHR11715:SF3">
    <property type="entry name" value="GLYCINE CLEAVAGE SYSTEM H PROTEIN-RELATED"/>
    <property type="match status" value="1"/>
</dbReference>
<dbReference type="EMBL" id="LUCM01011157">
    <property type="protein sequence ID" value="KAA0184345.1"/>
    <property type="molecule type" value="Genomic_DNA"/>
</dbReference>
<comment type="subunit">
    <text evidence="5">The glycine cleavage system is composed of four proteins: P, T, L and H.</text>
</comment>
<dbReference type="Gene3D" id="2.40.50.100">
    <property type="match status" value="1"/>
</dbReference>
<keyword evidence="5" id="KW-0496">Mitochondrion</keyword>
<dbReference type="PROSITE" id="PS00189">
    <property type="entry name" value="LIPOYL"/>
    <property type="match status" value="1"/>
</dbReference>
<dbReference type="SUPFAM" id="SSF51230">
    <property type="entry name" value="Single hybrid motif"/>
    <property type="match status" value="1"/>
</dbReference>
<proteinExistence type="inferred from homology"/>
<feature type="domain" description="Lipoyl-binding" evidence="6">
    <location>
        <begin position="77"/>
        <end position="159"/>
    </location>
</feature>
<dbReference type="GO" id="GO:0005739">
    <property type="term" value="C:mitochondrion"/>
    <property type="evidence" value="ECO:0007669"/>
    <property type="project" value="UniProtKB-SubCell"/>
</dbReference>
<organism evidence="7 8">
    <name type="scientific">Fasciolopsis buskii</name>
    <dbReference type="NCBI Taxonomy" id="27845"/>
    <lineage>
        <taxon>Eukaryota</taxon>
        <taxon>Metazoa</taxon>
        <taxon>Spiralia</taxon>
        <taxon>Lophotrochozoa</taxon>
        <taxon>Platyhelminthes</taxon>
        <taxon>Trematoda</taxon>
        <taxon>Digenea</taxon>
        <taxon>Plagiorchiida</taxon>
        <taxon>Echinostomata</taxon>
        <taxon>Echinostomatoidea</taxon>
        <taxon>Fasciolidae</taxon>
        <taxon>Fasciolopsis</taxon>
    </lineage>
</organism>
<dbReference type="AlphaFoldDB" id="A0A8E0RLH2"/>
<evidence type="ECO:0000256" key="4">
    <source>
        <dbReference type="PIRSR" id="PIRSR617453-50"/>
    </source>
</evidence>
<dbReference type="NCBIfam" id="TIGR00527">
    <property type="entry name" value="gcvH"/>
    <property type="match status" value="1"/>
</dbReference>
<dbReference type="PANTHER" id="PTHR11715">
    <property type="entry name" value="GLYCINE CLEAVAGE SYSTEM H PROTEIN"/>
    <property type="match status" value="1"/>
</dbReference>
<dbReference type="OrthoDB" id="10264154at2759"/>
<sequence>MPHTNLFFPFPVSMCYLFARPLVSFRTLLLHPFCLNGANTVRRFSSAKFTQVGIKNGSDVHFTQKHEWIKVDPMSKIGIVGITEYAEQKLGDIVFVELPEKNNEVHAHEQCGIIESVKAVSEIYSPASGQVVEVNPVLEDNTAIINKSPMDEGWLFKMSLSNLDELNNLMSPEKYKHFLESEHQ</sequence>
<dbReference type="Proteomes" id="UP000728185">
    <property type="component" value="Unassembled WGS sequence"/>
</dbReference>
<comment type="subcellular location">
    <subcellularLocation>
        <location evidence="5">Mitochondrion</location>
    </subcellularLocation>
</comment>
<comment type="caution">
    <text evidence="7">The sequence shown here is derived from an EMBL/GenBank/DDBJ whole genome shotgun (WGS) entry which is preliminary data.</text>
</comment>
<evidence type="ECO:0000259" key="6">
    <source>
        <dbReference type="PROSITE" id="PS50968"/>
    </source>
</evidence>
<dbReference type="CDD" id="cd06848">
    <property type="entry name" value="GCS_H"/>
    <property type="match status" value="1"/>
</dbReference>
<evidence type="ECO:0000313" key="7">
    <source>
        <dbReference type="EMBL" id="KAA0184345.1"/>
    </source>
</evidence>
<comment type="similarity">
    <text evidence="1 5">Belongs to the GcvH family.</text>
</comment>
<dbReference type="HAMAP" id="MF_00272">
    <property type="entry name" value="GcvH"/>
    <property type="match status" value="1"/>
</dbReference>
<name>A0A8E0RLH2_9TREM</name>
<dbReference type="Pfam" id="PF01597">
    <property type="entry name" value="GCV_H"/>
    <property type="match status" value="1"/>
</dbReference>
<evidence type="ECO:0000256" key="2">
    <source>
        <dbReference type="ARBA" id="ARBA00022823"/>
    </source>
</evidence>
<keyword evidence="8" id="KW-1185">Reference proteome</keyword>
<dbReference type="InterPro" id="IPR002930">
    <property type="entry name" value="GCV_H"/>
</dbReference>
<gene>
    <name evidence="7" type="ORF">FBUS_09139</name>
</gene>
<reference evidence="7" key="1">
    <citation type="submission" date="2019-05" db="EMBL/GenBank/DDBJ databases">
        <title>Annotation for the trematode Fasciolopsis buski.</title>
        <authorList>
            <person name="Choi Y.-J."/>
        </authorList>
    </citation>
    <scope>NUCLEOTIDE SEQUENCE</scope>
    <source>
        <strain evidence="7">HT</strain>
        <tissue evidence="7">Whole worm</tissue>
    </source>
</reference>
<dbReference type="GO" id="GO:0005960">
    <property type="term" value="C:glycine cleavage complex"/>
    <property type="evidence" value="ECO:0007669"/>
    <property type="project" value="UniProtKB-UniRule"/>
</dbReference>
<dbReference type="GO" id="GO:0009249">
    <property type="term" value="P:protein lipoylation"/>
    <property type="evidence" value="ECO:0007669"/>
    <property type="project" value="TreeGrafter"/>
</dbReference>
<dbReference type="InterPro" id="IPR003016">
    <property type="entry name" value="2-oxoA_DH_lipoyl-BS"/>
</dbReference>
<evidence type="ECO:0000256" key="5">
    <source>
        <dbReference type="RuleBase" id="RU364055"/>
    </source>
</evidence>
<accession>A0A8E0RLH2</accession>
<dbReference type="NCBIfam" id="NF002270">
    <property type="entry name" value="PRK01202.1"/>
    <property type="match status" value="1"/>
</dbReference>
<keyword evidence="3 5" id="KW-0809">Transit peptide</keyword>
<comment type="cofactor">
    <cofactor evidence="5">
        <name>(R)-lipoate</name>
        <dbReference type="ChEBI" id="CHEBI:83088"/>
    </cofactor>
    <text evidence="5">Binds 1 lipoyl cofactor covalently.</text>
</comment>
<protein>
    <recommendedName>
        <fullName evidence="5">Glycine cleavage system H protein</fullName>
    </recommendedName>
</protein>
<evidence type="ECO:0000256" key="3">
    <source>
        <dbReference type="ARBA" id="ARBA00022946"/>
    </source>
</evidence>
<comment type="function">
    <text evidence="5">The H protein shuttles the methylamine group of glycine from the P protein to the T protein.</text>
</comment>
<dbReference type="InterPro" id="IPR033753">
    <property type="entry name" value="GCV_H/Fam206"/>
</dbReference>
<dbReference type="PROSITE" id="PS50968">
    <property type="entry name" value="BIOTINYL_LIPOYL"/>
    <property type="match status" value="1"/>
</dbReference>
<dbReference type="InterPro" id="IPR017453">
    <property type="entry name" value="GCV_H_sub"/>
</dbReference>
<keyword evidence="2 4" id="KW-0450">Lipoyl</keyword>
<evidence type="ECO:0000313" key="8">
    <source>
        <dbReference type="Proteomes" id="UP000728185"/>
    </source>
</evidence>
<dbReference type="InterPro" id="IPR000089">
    <property type="entry name" value="Biotin_lipoyl"/>
</dbReference>